<reference evidence="1 2" key="1">
    <citation type="journal article" date="2009" name="Stand. Genomic Sci.">
        <title>Complete genome sequence of Pedobacter heparinus type strain (HIM 762-3).</title>
        <authorList>
            <person name="Han C."/>
            <person name="Spring S."/>
            <person name="Lapidus A."/>
            <person name="Del Rio T.G."/>
            <person name="Tice H."/>
            <person name="Copeland A."/>
            <person name="Cheng J.F."/>
            <person name="Lucas S."/>
            <person name="Chen F."/>
            <person name="Nolan M."/>
            <person name="Bruce D."/>
            <person name="Goodwin L."/>
            <person name="Pitluck S."/>
            <person name="Ivanova N."/>
            <person name="Mavromatis K."/>
            <person name="Mikhailova N."/>
            <person name="Pati A."/>
            <person name="Chen A."/>
            <person name="Palaniappan K."/>
            <person name="Land M."/>
            <person name="Hauser L."/>
            <person name="Chang Y.J."/>
            <person name="Jeffries C.C."/>
            <person name="Saunders E."/>
            <person name="Chertkov O."/>
            <person name="Brettin T."/>
            <person name="Goker M."/>
            <person name="Rohde M."/>
            <person name="Bristow J."/>
            <person name="Eisen J.A."/>
            <person name="Markowitz V."/>
            <person name="Hugenholtz P."/>
            <person name="Kyrpides N.C."/>
            <person name="Klenk H.P."/>
            <person name="Detter J.C."/>
        </authorList>
    </citation>
    <scope>NUCLEOTIDE SEQUENCE [LARGE SCALE GENOMIC DNA]</scope>
    <source>
        <strain evidence="2">ATCC 13125 / DSM 2366 / CIP 104194 / JCM 7457 / NBRC 12017 / NCIMB 9290 / NRRL B-14731 / HIM 762-3</strain>
    </source>
</reference>
<organism evidence="1 2">
    <name type="scientific">Pedobacter heparinus (strain ATCC 13125 / DSM 2366 / CIP 104194 / JCM 7457 / NBRC 12017 / NCIMB 9290 / NRRL B-14731 / HIM 762-3)</name>
    <dbReference type="NCBI Taxonomy" id="485917"/>
    <lineage>
        <taxon>Bacteria</taxon>
        <taxon>Pseudomonadati</taxon>
        <taxon>Bacteroidota</taxon>
        <taxon>Sphingobacteriia</taxon>
        <taxon>Sphingobacteriales</taxon>
        <taxon>Sphingobacteriaceae</taxon>
        <taxon>Pedobacter</taxon>
    </lineage>
</organism>
<dbReference type="Proteomes" id="UP000000852">
    <property type="component" value="Chromosome"/>
</dbReference>
<evidence type="ECO:0000313" key="1">
    <source>
        <dbReference type="EMBL" id="ACU02715.1"/>
    </source>
</evidence>
<dbReference type="AlphaFoldDB" id="C6Y020"/>
<dbReference type="RefSeq" id="WP_012780668.1">
    <property type="nucleotide sequence ID" value="NC_013061.1"/>
</dbReference>
<accession>C6Y020</accession>
<dbReference type="EMBL" id="CP001681">
    <property type="protein sequence ID" value="ACU02715.1"/>
    <property type="molecule type" value="Genomic_DNA"/>
</dbReference>
<dbReference type="STRING" id="485917.Phep_0491"/>
<proteinExistence type="predicted"/>
<dbReference type="eggNOG" id="ENOG5033AHB">
    <property type="taxonomic scope" value="Bacteria"/>
</dbReference>
<sequence>MDSPLTADSSALHMFFTDDVYLVNEPGKQLDKVMEPMPEQVTFKFLGKNKRNILILVNDAQHDVSDEAGRELLRKIVKSVNLSANDFALLNYAGYKGADFKQLMDFFSCRLIFAFGVTPSQLSVTDHPQNTIVTQGDVKMIFSAELRALDQDPAGKKALWGSLQNLGL</sequence>
<evidence type="ECO:0000313" key="2">
    <source>
        <dbReference type="Proteomes" id="UP000000852"/>
    </source>
</evidence>
<dbReference type="OrthoDB" id="797407at2"/>
<gene>
    <name evidence="1" type="ordered locus">Phep_0491</name>
</gene>
<keyword evidence="2" id="KW-1185">Reference proteome</keyword>
<protein>
    <submittedName>
        <fullName evidence="1">Uncharacterized protein</fullName>
    </submittedName>
</protein>
<dbReference type="HOGENOM" id="CLU_1584921_0_0_10"/>
<dbReference type="KEGG" id="phe:Phep_0491"/>
<name>C6Y020_PEDHD</name>